<dbReference type="PROSITE" id="PS50966">
    <property type="entry name" value="ZF_SWIM"/>
    <property type="match status" value="1"/>
</dbReference>
<dbReference type="GO" id="GO:0008270">
    <property type="term" value="F:zinc ion binding"/>
    <property type="evidence" value="ECO:0007669"/>
    <property type="project" value="UniProtKB-KW"/>
</dbReference>
<evidence type="ECO:0000256" key="1">
    <source>
        <dbReference type="PROSITE-ProRule" id="PRU00325"/>
    </source>
</evidence>
<keyword evidence="1" id="KW-0863">Zinc-finger</keyword>
<dbReference type="InterPro" id="IPR007527">
    <property type="entry name" value="Znf_SWIM"/>
</dbReference>
<evidence type="ECO:0000313" key="3">
    <source>
        <dbReference type="Proteomes" id="UP000887565"/>
    </source>
</evidence>
<dbReference type="AlphaFoldDB" id="A0A915JRD3"/>
<feature type="domain" description="SWIM-type" evidence="2">
    <location>
        <begin position="72"/>
        <end position="99"/>
    </location>
</feature>
<sequence length="172" mass="19910">MLPIHLMKGKTKVVIITTGEYDFQHLTPNTIHLYCWCHLVENVTRKITELYPKDNDLRVVVCFNVTENDKVYLVRFNPMNCSCRDKACTHLIPAHLSYNLPIQIMSNGNITTLRQADKEETNVTRATIILDSQITSCDEIDDELPKSHEIPKMAPKTHSFLPKRIYYETSLF</sequence>
<dbReference type="Proteomes" id="UP000887565">
    <property type="component" value="Unplaced"/>
</dbReference>
<dbReference type="WBParaSite" id="nRc.2.0.1.t28776-RA">
    <property type="protein sequence ID" value="nRc.2.0.1.t28776-RA"/>
    <property type="gene ID" value="nRc.2.0.1.g28776"/>
</dbReference>
<protein>
    <submittedName>
        <fullName evidence="4">SWIM-type domain-containing protein</fullName>
    </submittedName>
</protein>
<keyword evidence="3" id="KW-1185">Reference proteome</keyword>
<organism evidence="3 4">
    <name type="scientific">Romanomermis culicivorax</name>
    <name type="common">Nematode worm</name>
    <dbReference type="NCBI Taxonomy" id="13658"/>
    <lineage>
        <taxon>Eukaryota</taxon>
        <taxon>Metazoa</taxon>
        <taxon>Ecdysozoa</taxon>
        <taxon>Nematoda</taxon>
        <taxon>Enoplea</taxon>
        <taxon>Dorylaimia</taxon>
        <taxon>Mermithida</taxon>
        <taxon>Mermithoidea</taxon>
        <taxon>Mermithidae</taxon>
        <taxon>Romanomermis</taxon>
    </lineage>
</organism>
<accession>A0A915JRD3</accession>
<keyword evidence="1" id="KW-0862">Zinc</keyword>
<keyword evidence="1" id="KW-0479">Metal-binding</keyword>
<name>A0A915JRD3_ROMCU</name>
<proteinExistence type="predicted"/>
<evidence type="ECO:0000313" key="4">
    <source>
        <dbReference type="WBParaSite" id="nRc.2.0.1.t28776-RA"/>
    </source>
</evidence>
<reference evidence="4" key="1">
    <citation type="submission" date="2022-11" db="UniProtKB">
        <authorList>
            <consortium name="WormBaseParasite"/>
        </authorList>
    </citation>
    <scope>IDENTIFICATION</scope>
</reference>
<evidence type="ECO:0000259" key="2">
    <source>
        <dbReference type="PROSITE" id="PS50966"/>
    </source>
</evidence>